<sequence length="733" mass="81495">ELGGDNVNISRVTLFIRKPVLVRASGGGSSSLVQTPPCFIHGADPCGTDHVLLEYAYSMKNHPRLRKKAPEQLVYNDAEVTTIGSSHGWVASLMHGVGTLRLHDDLNPVASDANPKRISLPPLVTVPHCQTQIVTNVSLSSPSPEDEDCVVAVKFLGPQLSYCRPSSALGSKSKWFNIRIANPSFFSSRVMFSEKLNMFRIPGAGGQLIGSWDLCKDQHTPEILVLRYRNLPELSEAEREVMDTCFTTEHLVESQSTGETFLVKCFRQSVNGGTSWETKAVMVFTVLPLGNAMYTRHLGDLTIFISKSEAFCVRASSFPDVRPNEVYILEDTEIAFFSLADSDISGYTKRVVAPYFIPPQNIEYQIFIRKPVLIRASAGGSSSPLQTPPCYIDGAKFAPDNVELSFAYTCKDYPKRKKKAPVELVYNDINDPITPWLAEKFKEGNKVSDAAVTIGSSHGWVASLLHGVGILRLHDDLNPAASDANPKRISLPPLVTLPHCQTQIITNVSLSSLSPEEEDCVVAVKFMGPQLSFCRPSAQGNSKWFNIRIANPSFYSSRVMFSKKHNMFRIPGSGGQLIASWDLCKDIKHTPKFQELVYHFLPEPTEAEREVMDTCLTTEHLVESQSTGETFLVRCFRQTVNKALLETKAVMVFRVSPRGNAVYTQDIGDLTIFISKAEPFCVRASSFPGVRPNRVYMLDVMEIACFKLADSFITILTERMMAPYFFPPQNIEY</sequence>
<evidence type="ECO:0000313" key="3">
    <source>
        <dbReference type="Proteomes" id="UP000824890"/>
    </source>
</evidence>
<evidence type="ECO:0000313" key="2">
    <source>
        <dbReference type="EMBL" id="KAH0895195.1"/>
    </source>
</evidence>
<accession>A0ABQ8AT39</accession>
<evidence type="ECO:0000259" key="1">
    <source>
        <dbReference type="Pfam" id="PF03478"/>
    </source>
</evidence>
<reference evidence="2 3" key="1">
    <citation type="submission" date="2021-05" db="EMBL/GenBank/DDBJ databases">
        <title>Genome Assembly of Synthetic Allotetraploid Brassica napus Reveals Homoeologous Exchanges between Subgenomes.</title>
        <authorList>
            <person name="Davis J.T."/>
        </authorList>
    </citation>
    <scope>NUCLEOTIDE SEQUENCE [LARGE SCALE GENOMIC DNA]</scope>
    <source>
        <strain evidence="3">cv. Da-Ae</strain>
        <tissue evidence="2">Seedling</tissue>
    </source>
</reference>
<dbReference type="EMBL" id="JAGKQM010000013">
    <property type="protein sequence ID" value="KAH0895195.1"/>
    <property type="molecule type" value="Genomic_DNA"/>
</dbReference>
<dbReference type="PANTHER" id="PTHR31681:SF114">
    <property type="entry name" value="DUF295 DOMAIN-CONTAINING PROTEIN"/>
    <property type="match status" value="1"/>
</dbReference>
<dbReference type="PANTHER" id="PTHR31681">
    <property type="entry name" value="C2H2-LIKE ZINC FINGER PROTEIN"/>
    <property type="match status" value="1"/>
</dbReference>
<organism evidence="2 3">
    <name type="scientific">Brassica napus</name>
    <name type="common">Rape</name>
    <dbReference type="NCBI Taxonomy" id="3708"/>
    <lineage>
        <taxon>Eukaryota</taxon>
        <taxon>Viridiplantae</taxon>
        <taxon>Streptophyta</taxon>
        <taxon>Embryophyta</taxon>
        <taxon>Tracheophyta</taxon>
        <taxon>Spermatophyta</taxon>
        <taxon>Magnoliopsida</taxon>
        <taxon>eudicotyledons</taxon>
        <taxon>Gunneridae</taxon>
        <taxon>Pentapetalae</taxon>
        <taxon>rosids</taxon>
        <taxon>malvids</taxon>
        <taxon>Brassicales</taxon>
        <taxon>Brassicaceae</taxon>
        <taxon>Brassiceae</taxon>
        <taxon>Brassica</taxon>
    </lineage>
</organism>
<name>A0ABQ8AT39_BRANA</name>
<dbReference type="Proteomes" id="UP000824890">
    <property type="component" value="Unassembled WGS sequence"/>
</dbReference>
<keyword evidence="3" id="KW-1185">Reference proteome</keyword>
<comment type="caution">
    <text evidence="2">The sequence shown here is derived from an EMBL/GenBank/DDBJ whole genome shotgun (WGS) entry which is preliminary data.</text>
</comment>
<feature type="domain" description="KIB1-4 beta-propeller" evidence="1">
    <location>
        <begin position="449"/>
        <end position="701"/>
    </location>
</feature>
<protein>
    <recommendedName>
        <fullName evidence="1">KIB1-4 beta-propeller domain-containing protein</fullName>
    </recommendedName>
</protein>
<gene>
    <name evidence="2" type="ORF">HID58_057624</name>
</gene>
<dbReference type="InterPro" id="IPR005174">
    <property type="entry name" value="KIB1-4_b-propeller"/>
</dbReference>
<proteinExistence type="predicted"/>
<dbReference type="Pfam" id="PF03478">
    <property type="entry name" value="Beta-prop_KIB1-4"/>
    <property type="match status" value="2"/>
</dbReference>
<feature type="non-terminal residue" evidence="2">
    <location>
        <position position="1"/>
    </location>
</feature>
<feature type="domain" description="KIB1-4 beta-propeller" evidence="1">
    <location>
        <begin position="70"/>
        <end position="337"/>
    </location>
</feature>